<name>A0ABQ1JJS9_9PROT</name>
<protein>
    <recommendedName>
        <fullName evidence="1">SMEK domain-containing protein</fullName>
    </recommendedName>
</protein>
<proteinExistence type="predicted"/>
<dbReference type="SUPFAM" id="SSF52540">
    <property type="entry name" value="P-loop containing nucleoside triphosphate hydrolases"/>
    <property type="match status" value="1"/>
</dbReference>
<evidence type="ECO:0000313" key="2">
    <source>
        <dbReference type="EMBL" id="GGB70078.1"/>
    </source>
</evidence>
<comment type="caution">
    <text evidence="2">The sequence shown here is derived from an EMBL/GenBank/DDBJ whole genome shotgun (WGS) entry which is preliminary data.</text>
</comment>
<accession>A0ABQ1JJS9</accession>
<dbReference type="Pfam" id="PF21941">
    <property type="entry name" value="SMEK_N"/>
    <property type="match status" value="1"/>
</dbReference>
<feature type="domain" description="SMEK" evidence="1">
    <location>
        <begin position="11"/>
        <end position="151"/>
    </location>
</feature>
<gene>
    <name evidence="2" type="ORF">GCM10011503_18450</name>
</gene>
<dbReference type="RefSeq" id="WP_143434540.1">
    <property type="nucleotide sequence ID" value="NZ_BMKF01000002.1"/>
</dbReference>
<dbReference type="InterPro" id="IPR027417">
    <property type="entry name" value="P-loop_NTPase"/>
</dbReference>
<dbReference type="Gene3D" id="3.40.50.300">
    <property type="entry name" value="P-loop containing nucleotide triphosphate hydrolases"/>
    <property type="match status" value="1"/>
</dbReference>
<evidence type="ECO:0000313" key="3">
    <source>
        <dbReference type="Proteomes" id="UP000628854"/>
    </source>
</evidence>
<dbReference type="InterPro" id="IPR047740">
    <property type="entry name" value="SMEK_dom"/>
</dbReference>
<reference evidence="3" key="1">
    <citation type="journal article" date="2019" name="Int. J. Syst. Evol. Microbiol.">
        <title>The Global Catalogue of Microorganisms (GCM) 10K type strain sequencing project: providing services to taxonomists for standard genome sequencing and annotation.</title>
        <authorList>
            <consortium name="The Broad Institute Genomics Platform"/>
            <consortium name="The Broad Institute Genome Sequencing Center for Infectious Disease"/>
            <person name="Wu L."/>
            <person name="Ma J."/>
        </authorList>
    </citation>
    <scope>NUCLEOTIDE SEQUENCE [LARGE SCALE GENOMIC DNA]</scope>
    <source>
        <strain evidence="3">CGMCC 1.15928</strain>
    </source>
</reference>
<dbReference type="EMBL" id="BMKF01000002">
    <property type="protein sequence ID" value="GGB70078.1"/>
    <property type="molecule type" value="Genomic_DNA"/>
</dbReference>
<dbReference type="NCBIfam" id="NF033859">
    <property type="entry name" value="SMEK_N"/>
    <property type="match status" value="1"/>
</dbReference>
<evidence type="ECO:0000259" key="1">
    <source>
        <dbReference type="Pfam" id="PF21941"/>
    </source>
</evidence>
<dbReference type="Proteomes" id="UP000628854">
    <property type="component" value="Unassembled WGS sequence"/>
</dbReference>
<organism evidence="2 3">
    <name type="scientific">Henriciella pelagia</name>
    <dbReference type="NCBI Taxonomy" id="1977912"/>
    <lineage>
        <taxon>Bacteria</taxon>
        <taxon>Pseudomonadati</taxon>
        <taxon>Pseudomonadota</taxon>
        <taxon>Alphaproteobacteria</taxon>
        <taxon>Hyphomonadales</taxon>
        <taxon>Hyphomonadaceae</taxon>
        <taxon>Henriciella</taxon>
    </lineage>
</organism>
<keyword evidence="3" id="KW-1185">Reference proteome</keyword>
<sequence>MNRLEYLQRSQDLLARLTTHVTIANSGGHFDINQVAEDVYTPVLAELFGCPDLRNQNRDKSNFPAIDLGSEGNRISFQVTSDRSSAKITETLRKFREHQLHTKYDEVYVLIITTKQESYSSTKLAAEIDALSVEFDVRKHIIDYRDLSKRLSESDTAVIQAVCSALEQEYSRADATKKFNQNLQKFLEIGRSKIEFEKNTGKYIPAVFVECCAAKDAVRYFANPLFFHRKIDDAINRLSFDGLNELLGLAGVDRVEVDLAAAKVQEAPSSLDELSEKLTVQNDALVRIREAVAPFAWGGDKQQRYKPVETKETEWQLFSFQIESSGSGIQSGVDKAIEAIYIAKAKIFLVTGMAGQGKTNFVCDLIENQFRKFEIPSLFVPARELNNFQAPNRIVQFIANNRYAPEAETLHELLSLFERVANENSKPFVIAIDGINEVGALSEFNAELKIFLDAVCQYQSIKVLITCRSEFFDQRFSTLLSEPFSDKIYRINDLKSRMSNASKDRLIEAYFKHFSISLDLSKRAANFLKNDLLLLRIFCENRRGSSGEFVSDIYKGDLFESYLRMRADAFSREHQRNMVPTLFKIAKTMIEQEEFSHISLRNFTNAELETVDRLISDDVVLRREVPDAGLSSIGSENASFIYDELRDYVIAEYVVSELSEQNFAEMKALFERLPQLPIREGLFRYVYLLSRMRSKTSVLELCEESEEFLKHYALNLHLIAPNNQNDSDAEKIRNLLNYPGKNVVLRDLVFFLFSRRNNTEIVNIELLIDHINSLTDTQCAAFMKSTFSEPLDFGRTSWKDRIGQFIEPIITFSDEEIGGLDKPVVSFALQVAGFSDWETKEKFKNRVESAVRAGLLRKSIELLIPAKSETIRQMVVEITEPAR</sequence>